<dbReference type="EMBL" id="PZZP01000001">
    <property type="protein sequence ID" value="PTM58391.1"/>
    <property type="molecule type" value="Genomic_DNA"/>
</dbReference>
<evidence type="ECO:0000256" key="1">
    <source>
        <dbReference type="SAM" id="Phobius"/>
    </source>
</evidence>
<evidence type="ECO:0000313" key="2">
    <source>
        <dbReference type="EMBL" id="PTM58391.1"/>
    </source>
</evidence>
<name>A0A2T4Z914_9BACL</name>
<dbReference type="Proteomes" id="UP000241639">
    <property type="component" value="Unassembled WGS sequence"/>
</dbReference>
<proteinExistence type="predicted"/>
<keyword evidence="1" id="KW-0472">Membrane</keyword>
<accession>A0A2T4Z914</accession>
<gene>
    <name evidence="2" type="ORF">C8J48_0973</name>
</gene>
<reference evidence="2 3" key="1">
    <citation type="submission" date="2018-04" db="EMBL/GenBank/DDBJ databases">
        <title>Genomic Encyclopedia of Archaeal and Bacterial Type Strains, Phase II (KMG-II): from individual species to whole genera.</title>
        <authorList>
            <person name="Goeker M."/>
        </authorList>
    </citation>
    <scope>NUCLEOTIDE SEQUENCE [LARGE SCALE GENOMIC DNA]</scope>
    <source>
        <strain evidence="2 3">DSM 45169</strain>
    </source>
</reference>
<keyword evidence="1" id="KW-0812">Transmembrane</keyword>
<dbReference type="RefSeq" id="WP_107725203.1">
    <property type="nucleotide sequence ID" value="NZ_PZZP01000001.1"/>
</dbReference>
<sequence length="82" mass="8867">MWDKLRKSLMGMTKGEIVSLAGMVLVIANQTLVVMGKSEIPEETANGLMALVGSMAGLWVAGRVLLAGKKRQEEKEGENDHL</sequence>
<organism evidence="2 3">
    <name type="scientific">Desmospora activa DSM 45169</name>
    <dbReference type="NCBI Taxonomy" id="1121389"/>
    <lineage>
        <taxon>Bacteria</taxon>
        <taxon>Bacillati</taxon>
        <taxon>Bacillota</taxon>
        <taxon>Bacilli</taxon>
        <taxon>Bacillales</taxon>
        <taxon>Thermoactinomycetaceae</taxon>
        <taxon>Desmospora</taxon>
    </lineage>
</organism>
<dbReference type="AlphaFoldDB" id="A0A2T4Z914"/>
<keyword evidence="1" id="KW-1133">Transmembrane helix</keyword>
<protein>
    <submittedName>
        <fullName evidence="2">Uncharacterized protein</fullName>
    </submittedName>
</protein>
<comment type="caution">
    <text evidence="2">The sequence shown here is derived from an EMBL/GenBank/DDBJ whole genome shotgun (WGS) entry which is preliminary data.</text>
</comment>
<keyword evidence="3" id="KW-1185">Reference proteome</keyword>
<feature type="transmembrane region" description="Helical" evidence="1">
    <location>
        <begin position="46"/>
        <end position="66"/>
    </location>
</feature>
<evidence type="ECO:0000313" key="3">
    <source>
        <dbReference type="Proteomes" id="UP000241639"/>
    </source>
</evidence>